<accession>A0A396IX00</accession>
<evidence type="ECO:0000313" key="2">
    <source>
        <dbReference type="Proteomes" id="UP000265566"/>
    </source>
</evidence>
<name>A0A396IX00_MEDTR</name>
<dbReference type="EMBL" id="PSQE01000003">
    <property type="protein sequence ID" value="RHN70236.1"/>
    <property type="molecule type" value="Genomic_DNA"/>
</dbReference>
<sequence length="62" mass="7448">MDNYQIYIYGVLDRYIGDPNKKYISDNNNFFYFEKYTFGMDFAGGFESLENEQNLIPNLIRK</sequence>
<proteinExistence type="predicted"/>
<dbReference type="Gramene" id="rna18797">
    <property type="protein sequence ID" value="RHN70236.1"/>
    <property type="gene ID" value="gene18797"/>
</dbReference>
<organism evidence="1 2">
    <name type="scientific">Medicago truncatula</name>
    <name type="common">Barrel medic</name>
    <name type="synonym">Medicago tribuloides</name>
    <dbReference type="NCBI Taxonomy" id="3880"/>
    <lineage>
        <taxon>Eukaryota</taxon>
        <taxon>Viridiplantae</taxon>
        <taxon>Streptophyta</taxon>
        <taxon>Embryophyta</taxon>
        <taxon>Tracheophyta</taxon>
        <taxon>Spermatophyta</taxon>
        <taxon>Magnoliopsida</taxon>
        <taxon>eudicotyledons</taxon>
        <taxon>Gunneridae</taxon>
        <taxon>Pentapetalae</taxon>
        <taxon>rosids</taxon>
        <taxon>fabids</taxon>
        <taxon>Fabales</taxon>
        <taxon>Fabaceae</taxon>
        <taxon>Papilionoideae</taxon>
        <taxon>50 kb inversion clade</taxon>
        <taxon>NPAAA clade</taxon>
        <taxon>Hologalegina</taxon>
        <taxon>IRL clade</taxon>
        <taxon>Trifolieae</taxon>
        <taxon>Medicago</taxon>
    </lineage>
</organism>
<reference evidence="2" key="1">
    <citation type="journal article" date="2018" name="Nat. Plants">
        <title>Whole-genome landscape of Medicago truncatula symbiotic genes.</title>
        <authorList>
            <person name="Pecrix Y."/>
            <person name="Staton S.E."/>
            <person name="Sallet E."/>
            <person name="Lelandais-Briere C."/>
            <person name="Moreau S."/>
            <person name="Carrere S."/>
            <person name="Blein T."/>
            <person name="Jardinaud M.F."/>
            <person name="Latrasse D."/>
            <person name="Zouine M."/>
            <person name="Zahm M."/>
            <person name="Kreplak J."/>
            <person name="Mayjonade B."/>
            <person name="Satge C."/>
            <person name="Perez M."/>
            <person name="Cauet S."/>
            <person name="Marande W."/>
            <person name="Chantry-Darmon C."/>
            <person name="Lopez-Roques C."/>
            <person name="Bouchez O."/>
            <person name="Berard A."/>
            <person name="Debelle F."/>
            <person name="Munos S."/>
            <person name="Bendahmane A."/>
            <person name="Berges H."/>
            <person name="Niebel A."/>
            <person name="Buitink J."/>
            <person name="Frugier F."/>
            <person name="Benhamed M."/>
            <person name="Crespi M."/>
            <person name="Gouzy J."/>
            <person name="Gamas P."/>
        </authorList>
    </citation>
    <scope>NUCLEOTIDE SEQUENCE [LARGE SCALE GENOMIC DNA]</scope>
    <source>
        <strain evidence="2">cv. Jemalong A17</strain>
    </source>
</reference>
<dbReference type="AlphaFoldDB" id="A0A396IX00"/>
<dbReference type="Proteomes" id="UP000265566">
    <property type="component" value="Chromosome 3"/>
</dbReference>
<protein>
    <submittedName>
        <fullName evidence="1">Uncharacterized protein</fullName>
    </submittedName>
</protein>
<evidence type="ECO:0000313" key="1">
    <source>
        <dbReference type="EMBL" id="RHN70236.1"/>
    </source>
</evidence>
<comment type="caution">
    <text evidence="1">The sequence shown here is derived from an EMBL/GenBank/DDBJ whole genome shotgun (WGS) entry which is preliminary data.</text>
</comment>
<gene>
    <name evidence="1" type="ORF">MtrunA17_Chr3g0133381</name>
</gene>